<gene>
    <name evidence="1" type="ORF">HPB47_006252</name>
</gene>
<evidence type="ECO:0000313" key="1">
    <source>
        <dbReference type="EMBL" id="KAG0416637.1"/>
    </source>
</evidence>
<sequence length="328" mass="36821">MTQRLALLLNNFAIYDLYHLSSDGADQWHQQFCVDMAHNLVGLAFYSDYAILKATPAVLDDVSHLTRNIRHFFHAAIIAAPWFTINVSILSNKSAIDSSLSLIQQLMEPEGLEATYANFPDMTDTLLANVRLINSANQTILAASRTSSIYDDGAIRSYEITSGLYLLFPIALEMPLYGVEMPERLKYAGLGSEVASAIATIVFDNWHLWDTKTRNELLLRAACFFGKPLAANELKWEHWDLLIRVLALRVLWVTVQSVVSTDAPMVLRGLQHLSEQQLFFVVWCFMTCGESDGRDRCNRPLRQVSAFAKTFSCSSHSAMSAPTECPLF</sequence>
<dbReference type="Proteomes" id="UP000805193">
    <property type="component" value="Unassembled WGS sequence"/>
</dbReference>
<reference evidence="1 2" key="1">
    <citation type="journal article" date="2020" name="Cell">
        <title>Large-Scale Comparative Analyses of Tick Genomes Elucidate Their Genetic Diversity and Vector Capacities.</title>
        <authorList>
            <consortium name="Tick Genome and Microbiome Consortium (TIGMIC)"/>
            <person name="Jia N."/>
            <person name="Wang J."/>
            <person name="Shi W."/>
            <person name="Du L."/>
            <person name="Sun Y."/>
            <person name="Zhan W."/>
            <person name="Jiang J.F."/>
            <person name="Wang Q."/>
            <person name="Zhang B."/>
            <person name="Ji P."/>
            <person name="Bell-Sakyi L."/>
            <person name="Cui X.M."/>
            <person name="Yuan T.T."/>
            <person name="Jiang B.G."/>
            <person name="Yang W.F."/>
            <person name="Lam T.T."/>
            <person name="Chang Q.C."/>
            <person name="Ding S.J."/>
            <person name="Wang X.J."/>
            <person name="Zhu J.G."/>
            <person name="Ruan X.D."/>
            <person name="Zhao L."/>
            <person name="Wei J.T."/>
            <person name="Ye R.Z."/>
            <person name="Que T.C."/>
            <person name="Du C.H."/>
            <person name="Zhou Y.H."/>
            <person name="Cheng J.X."/>
            <person name="Dai P.F."/>
            <person name="Guo W.B."/>
            <person name="Han X.H."/>
            <person name="Huang E.J."/>
            <person name="Li L.F."/>
            <person name="Wei W."/>
            <person name="Gao Y.C."/>
            <person name="Liu J.Z."/>
            <person name="Shao H.Z."/>
            <person name="Wang X."/>
            <person name="Wang C.C."/>
            <person name="Yang T.C."/>
            <person name="Huo Q.B."/>
            <person name="Li W."/>
            <person name="Chen H.Y."/>
            <person name="Chen S.E."/>
            <person name="Zhou L.G."/>
            <person name="Ni X.B."/>
            <person name="Tian J.H."/>
            <person name="Sheng Y."/>
            <person name="Liu T."/>
            <person name="Pan Y.S."/>
            <person name="Xia L.Y."/>
            <person name="Li J."/>
            <person name="Zhao F."/>
            <person name="Cao W.C."/>
        </authorList>
    </citation>
    <scope>NUCLEOTIDE SEQUENCE [LARGE SCALE GENOMIC DNA]</scope>
    <source>
        <strain evidence="1">Iper-2018</strain>
    </source>
</reference>
<keyword evidence="2" id="KW-1185">Reference proteome</keyword>
<organism evidence="1 2">
    <name type="scientific">Ixodes persulcatus</name>
    <name type="common">Taiga tick</name>
    <dbReference type="NCBI Taxonomy" id="34615"/>
    <lineage>
        <taxon>Eukaryota</taxon>
        <taxon>Metazoa</taxon>
        <taxon>Ecdysozoa</taxon>
        <taxon>Arthropoda</taxon>
        <taxon>Chelicerata</taxon>
        <taxon>Arachnida</taxon>
        <taxon>Acari</taxon>
        <taxon>Parasitiformes</taxon>
        <taxon>Ixodida</taxon>
        <taxon>Ixodoidea</taxon>
        <taxon>Ixodidae</taxon>
        <taxon>Ixodinae</taxon>
        <taxon>Ixodes</taxon>
    </lineage>
</organism>
<comment type="caution">
    <text evidence="1">The sequence shown here is derived from an EMBL/GenBank/DDBJ whole genome shotgun (WGS) entry which is preliminary data.</text>
</comment>
<accession>A0AC60PAT7</accession>
<evidence type="ECO:0000313" key="2">
    <source>
        <dbReference type="Proteomes" id="UP000805193"/>
    </source>
</evidence>
<name>A0AC60PAT7_IXOPE</name>
<proteinExistence type="predicted"/>
<protein>
    <submittedName>
        <fullName evidence="1">Uncharacterized protein</fullName>
    </submittedName>
</protein>
<dbReference type="EMBL" id="JABSTQ010010934">
    <property type="protein sequence ID" value="KAG0416637.1"/>
    <property type="molecule type" value="Genomic_DNA"/>
</dbReference>